<dbReference type="InterPro" id="IPR049809">
    <property type="entry name" value="YehF/YfeS-like_WGR"/>
</dbReference>
<dbReference type="CDD" id="cd07996">
    <property type="entry name" value="WGR_MMR_like"/>
    <property type="match status" value="1"/>
</dbReference>
<dbReference type="STRING" id="760192.Halhy_4684"/>
<dbReference type="Pfam" id="PF25149">
    <property type="entry name" value="DUF7825"/>
    <property type="match status" value="1"/>
</dbReference>
<feature type="domain" description="WGR" evidence="1">
    <location>
        <begin position="1"/>
        <end position="85"/>
    </location>
</feature>
<dbReference type="InterPro" id="IPR056726">
    <property type="entry name" value="DUF7824"/>
</dbReference>
<dbReference type="KEGG" id="hhy:Halhy_4684"/>
<name>F4KVR2_HALH1</name>
<dbReference type="InterPro" id="IPR008893">
    <property type="entry name" value="WGR_domain"/>
</dbReference>
<dbReference type="OrthoDB" id="6629398at2"/>
<dbReference type="InterPro" id="IPR050458">
    <property type="entry name" value="LolB"/>
</dbReference>
<dbReference type="Pfam" id="PF20103">
    <property type="entry name" value="DUF6493"/>
    <property type="match status" value="1"/>
</dbReference>
<dbReference type="eggNOG" id="COG3831">
    <property type="taxonomic scope" value="Bacteria"/>
</dbReference>
<evidence type="ECO:0000313" key="3">
    <source>
        <dbReference type="Proteomes" id="UP000008461"/>
    </source>
</evidence>
<dbReference type="Proteomes" id="UP000008461">
    <property type="component" value="Chromosome"/>
</dbReference>
<evidence type="ECO:0000259" key="1">
    <source>
        <dbReference type="PROSITE" id="PS51977"/>
    </source>
</evidence>
<evidence type="ECO:0000313" key="2">
    <source>
        <dbReference type="EMBL" id="AEE52519.1"/>
    </source>
</evidence>
<dbReference type="InterPro" id="IPR056727">
    <property type="entry name" value="DUF7825"/>
</dbReference>
<dbReference type="InterPro" id="IPR036930">
    <property type="entry name" value="WGR_dom_sf"/>
</dbReference>
<dbReference type="EMBL" id="CP002691">
    <property type="protein sequence ID" value="AEE52519.1"/>
    <property type="molecule type" value="Genomic_DNA"/>
</dbReference>
<keyword evidence="3" id="KW-1185">Reference proteome</keyword>
<dbReference type="AlphaFoldDB" id="F4KVR2"/>
<dbReference type="SUPFAM" id="SSF142921">
    <property type="entry name" value="WGR domain-like"/>
    <property type="match status" value="1"/>
</dbReference>
<protein>
    <submittedName>
        <fullName evidence="2">WGR domain-containing protein</fullName>
    </submittedName>
</protein>
<accession>F4KVR2</accession>
<dbReference type="PANTHER" id="PTHR30634">
    <property type="entry name" value="OUTER MEMBRANE LOLAB LIPOPROTEIN INSERTION APPARATUS"/>
    <property type="match status" value="1"/>
</dbReference>
<sequence length="1044" mass="121702">MNHLKRHLKYIEGSSDKFWQIEVNGQQFTVVYGKNGTVGTSQTKTFDTAESCLKTAEKLVAEKLKKGYSEDGTVAVDATNAVGRPATGQKVALQEVLDEYDQLIKTRNLDGLLPFLQAKSSGHLEGLRKHINKAKRYWMNYVDLTKEPEFHKNSKSTWGRRGDVEQGYIITLSAIALFDKSSIASWDEPLWLFNDPEKHEMLLKILEWAKPDWLDTYILDKIRRNDWSHVRYSTLRLLEKNNLIRYNPELFARSLSRIELRYNTNQLSKKEIERKLDVWINDEITYQRDIPELFNYETNLHNQSESYRINNAGPYLFFPIWEYIYKGLLAENKIDRLFFIENALQLQTKDWNNNLKSFYRKRLEEIDLTTQELIDFQETIFAFFHALYPPIVSYGLDLCKRMYEHPDFNIPSFLEWASALMMRTDCKAAIKGLLPIFEKIAKLKTEYQISIAEMIADVFMIPDMTLQERAAKTLQKLGKVDSDTLQEKLHSYQPQMQGNVKSLLADWLDGGSDVLTEGIESYQYQPTKAKLLNEPLVLPDTWNDVLFQFGKFISSDEPHEAEILLNTFICKQQLFPQDYQEQLSPYFKQLERTYFEVVFKNEVKAFLMSKMHDMKAPYVSKSDHYTELYALLIIKKITKVAERKMRQGSNLPLLSLPTHVPYWIAPKVLLERIIAHQQANEVIDMADLSIAISRMCREDLDEALPLLGQIDEKLRPLMNFCLGLDKKMDLEEKTVLTKLISWVSGSNEHNENLALWAVAARTFYPQETFIEFEKTQLREVPFVAQPLKPNFYFKKNWNEWKNYLTKLTERGPSWCELRFDQPEYKKIPDHLLYSLNIHRGSNGWKANLQHPSNVFYWHSIMPQNPEPLALRLAASACKHTDYSSTELKGFLDIVNRPEFWFSELNTLVFACCFFQEKKDIRFMSTEVLINSIEQRKLDVTVFGEKIAFLISGKYGALLRCIDALAAIKDVSAVHNVALFMILDTVFKNLNIQEKLPTNFKKLVEHYLDVTTKTQQKSSPEALAFFVQWKENASIKNLVKQLVKN</sequence>
<dbReference type="Pfam" id="PF05406">
    <property type="entry name" value="WGR"/>
    <property type="match status" value="1"/>
</dbReference>
<dbReference type="PROSITE" id="PS51977">
    <property type="entry name" value="WGR"/>
    <property type="match status" value="1"/>
</dbReference>
<gene>
    <name evidence="2" type="ordered locus">Halhy_4684</name>
</gene>
<dbReference type="HOGENOM" id="CLU_011211_0_0_10"/>
<reference evidence="2 3" key="1">
    <citation type="journal article" date="2011" name="Stand. Genomic Sci.">
        <title>Complete genome sequence of Haliscomenobacter hydrossis type strain (O).</title>
        <authorList>
            <consortium name="US DOE Joint Genome Institute (JGI-PGF)"/>
            <person name="Daligault H."/>
            <person name="Lapidus A."/>
            <person name="Zeytun A."/>
            <person name="Nolan M."/>
            <person name="Lucas S."/>
            <person name="Del Rio T.G."/>
            <person name="Tice H."/>
            <person name="Cheng J.F."/>
            <person name="Tapia R."/>
            <person name="Han C."/>
            <person name="Goodwin L."/>
            <person name="Pitluck S."/>
            <person name="Liolios K."/>
            <person name="Pagani I."/>
            <person name="Ivanova N."/>
            <person name="Huntemann M."/>
            <person name="Mavromatis K."/>
            <person name="Mikhailova N."/>
            <person name="Pati A."/>
            <person name="Chen A."/>
            <person name="Palaniappan K."/>
            <person name="Land M."/>
            <person name="Hauser L."/>
            <person name="Brambilla E.M."/>
            <person name="Rohde M."/>
            <person name="Verbarg S."/>
            <person name="Goker M."/>
            <person name="Bristow J."/>
            <person name="Eisen J.A."/>
            <person name="Markowitz V."/>
            <person name="Hugenholtz P."/>
            <person name="Kyrpides N.C."/>
            <person name="Klenk H.P."/>
            <person name="Woyke T."/>
        </authorList>
    </citation>
    <scope>NUCLEOTIDE SEQUENCE [LARGE SCALE GENOMIC DNA]</scope>
    <source>
        <strain evidence="3">ATCC 27775 / DSM 1100 / LMG 10767 / O</strain>
    </source>
</reference>
<dbReference type="PANTHER" id="PTHR30634:SF13">
    <property type="entry name" value="PROTEIN YEHF"/>
    <property type="match status" value="1"/>
</dbReference>
<dbReference type="RefSeq" id="WP_013767057.1">
    <property type="nucleotide sequence ID" value="NC_015510.1"/>
</dbReference>
<dbReference type="InterPro" id="IPR045472">
    <property type="entry name" value="DUF6493"/>
</dbReference>
<organism evidence="2 3">
    <name type="scientific">Haliscomenobacter hydrossis (strain ATCC 27775 / DSM 1100 / LMG 10767 / O)</name>
    <dbReference type="NCBI Taxonomy" id="760192"/>
    <lineage>
        <taxon>Bacteria</taxon>
        <taxon>Pseudomonadati</taxon>
        <taxon>Bacteroidota</taxon>
        <taxon>Saprospiria</taxon>
        <taxon>Saprospirales</taxon>
        <taxon>Haliscomenobacteraceae</taxon>
        <taxon>Haliscomenobacter</taxon>
    </lineage>
</organism>
<dbReference type="SMART" id="SM00773">
    <property type="entry name" value="WGR"/>
    <property type="match status" value="1"/>
</dbReference>
<dbReference type="Pfam" id="PF25148">
    <property type="entry name" value="DUF7824"/>
    <property type="match status" value="1"/>
</dbReference>
<dbReference type="Gene3D" id="2.20.140.10">
    <property type="entry name" value="WGR domain"/>
    <property type="match status" value="1"/>
</dbReference>
<proteinExistence type="predicted"/>
<reference key="2">
    <citation type="submission" date="2011-04" db="EMBL/GenBank/DDBJ databases">
        <title>Complete sequence of chromosome of Haliscomenobacter hydrossis DSM 1100.</title>
        <authorList>
            <consortium name="US DOE Joint Genome Institute (JGI-PGF)"/>
            <person name="Lucas S."/>
            <person name="Han J."/>
            <person name="Lapidus A."/>
            <person name="Bruce D."/>
            <person name="Goodwin L."/>
            <person name="Pitluck S."/>
            <person name="Peters L."/>
            <person name="Kyrpides N."/>
            <person name="Mavromatis K."/>
            <person name="Ivanova N."/>
            <person name="Ovchinnikova G."/>
            <person name="Pagani I."/>
            <person name="Daligault H."/>
            <person name="Detter J.C."/>
            <person name="Han C."/>
            <person name="Land M."/>
            <person name="Hauser L."/>
            <person name="Markowitz V."/>
            <person name="Cheng J.-F."/>
            <person name="Hugenholtz P."/>
            <person name="Woyke T."/>
            <person name="Wu D."/>
            <person name="Verbarg S."/>
            <person name="Frueling A."/>
            <person name="Brambilla E."/>
            <person name="Klenk H.-P."/>
            <person name="Eisen J.A."/>
        </authorList>
    </citation>
    <scope>NUCLEOTIDE SEQUENCE</scope>
    <source>
        <strain>DSM 1100</strain>
    </source>
</reference>